<evidence type="ECO:0000313" key="4">
    <source>
        <dbReference type="Proteomes" id="UP001465976"/>
    </source>
</evidence>
<sequence>MSGGNVDSDSSDVELRELTDTPLFLGYIISFFLQGVLVVQVFAYFIAFKRDQMYIKLAVWFVFLLEWVSTVISTVAALECLPLSGRLAGLTTSILFKLLSPACGLVILVVHAFYCYRIHLLGAHVMVPIIIFTLSIGQCVMVSIAGLMSVPEAENTRLHDALLGASFVVRETPPIQYFAEPHSQFQAWLSLAAAGDCLIAVALMLLLTRASRNLSTVAAKTRVQRAMMICVETGSITGLATLLELALYLVFMQSFIHVVLFYMLSKL</sequence>
<keyword evidence="4" id="KW-1185">Reference proteome</keyword>
<feature type="domain" description="DUF6534" evidence="2">
    <location>
        <begin position="192"/>
        <end position="267"/>
    </location>
</feature>
<feature type="transmembrane region" description="Helical" evidence="1">
    <location>
        <begin position="57"/>
        <end position="78"/>
    </location>
</feature>
<name>A0ABR3F3B0_9AGAR</name>
<dbReference type="Pfam" id="PF20152">
    <property type="entry name" value="DUF6534"/>
    <property type="match status" value="1"/>
</dbReference>
<keyword evidence="1" id="KW-1133">Transmembrane helix</keyword>
<proteinExistence type="predicted"/>
<keyword evidence="1" id="KW-0812">Transmembrane</keyword>
<dbReference type="EMBL" id="JBAHYK010001069">
    <property type="protein sequence ID" value="KAL0569685.1"/>
    <property type="molecule type" value="Genomic_DNA"/>
</dbReference>
<evidence type="ECO:0000256" key="1">
    <source>
        <dbReference type="SAM" id="Phobius"/>
    </source>
</evidence>
<feature type="transmembrane region" description="Helical" evidence="1">
    <location>
        <begin position="187"/>
        <end position="207"/>
    </location>
</feature>
<keyword evidence="1" id="KW-0472">Membrane</keyword>
<protein>
    <recommendedName>
        <fullName evidence="2">DUF6534 domain-containing protein</fullName>
    </recommendedName>
</protein>
<evidence type="ECO:0000313" key="3">
    <source>
        <dbReference type="EMBL" id="KAL0569685.1"/>
    </source>
</evidence>
<dbReference type="InterPro" id="IPR045339">
    <property type="entry name" value="DUF6534"/>
</dbReference>
<dbReference type="Proteomes" id="UP001465976">
    <property type="component" value="Unassembled WGS sequence"/>
</dbReference>
<feature type="transmembrane region" description="Helical" evidence="1">
    <location>
        <begin position="24"/>
        <end position="45"/>
    </location>
</feature>
<feature type="transmembrane region" description="Helical" evidence="1">
    <location>
        <begin position="98"/>
        <end position="116"/>
    </location>
</feature>
<dbReference type="PANTHER" id="PTHR40465:SF1">
    <property type="entry name" value="DUF6534 DOMAIN-CONTAINING PROTEIN"/>
    <property type="match status" value="1"/>
</dbReference>
<feature type="transmembrane region" description="Helical" evidence="1">
    <location>
        <begin position="125"/>
        <end position="148"/>
    </location>
</feature>
<reference evidence="3 4" key="1">
    <citation type="submission" date="2024-02" db="EMBL/GenBank/DDBJ databases">
        <title>A draft genome for the cacao thread blight pathogen Marasmius crinis-equi.</title>
        <authorList>
            <person name="Cohen S.P."/>
            <person name="Baruah I.K."/>
            <person name="Amoako-Attah I."/>
            <person name="Bukari Y."/>
            <person name="Meinhardt L.W."/>
            <person name="Bailey B.A."/>
        </authorList>
    </citation>
    <scope>NUCLEOTIDE SEQUENCE [LARGE SCALE GENOMIC DNA]</scope>
    <source>
        <strain evidence="3 4">GH-76</strain>
    </source>
</reference>
<gene>
    <name evidence="3" type="ORF">V5O48_012272</name>
</gene>
<evidence type="ECO:0000259" key="2">
    <source>
        <dbReference type="Pfam" id="PF20152"/>
    </source>
</evidence>
<accession>A0ABR3F3B0</accession>
<dbReference type="PANTHER" id="PTHR40465">
    <property type="entry name" value="CHROMOSOME 1, WHOLE GENOME SHOTGUN SEQUENCE"/>
    <property type="match status" value="1"/>
</dbReference>
<comment type="caution">
    <text evidence="3">The sequence shown here is derived from an EMBL/GenBank/DDBJ whole genome shotgun (WGS) entry which is preliminary data.</text>
</comment>
<organism evidence="3 4">
    <name type="scientific">Marasmius crinis-equi</name>
    <dbReference type="NCBI Taxonomy" id="585013"/>
    <lineage>
        <taxon>Eukaryota</taxon>
        <taxon>Fungi</taxon>
        <taxon>Dikarya</taxon>
        <taxon>Basidiomycota</taxon>
        <taxon>Agaricomycotina</taxon>
        <taxon>Agaricomycetes</taxon>
        <taxon>Agaricomycetidae</taxon>
        <taxon>Agaricales</taxon>
        <taxon>Marasmiineae</taxon>
        <taxon>Marasmiaceae</taxon>
        <taxon>Marasmius</taxon>
    </lineage>
</organism>